<dbReference type="GO" id="GO:0032991">
    <property type="term" value="C:protein-containing complex"/>
    <property type="evidence" value="ECO:0007669"/>
    <property type="project" value="UniProtKB-ARBA"/>
</dbReference>
<dbReference type="OrthoDB" id="299997at2759"/>
<evidence type="ECO:0000313" key="4">
    <source>
        <dbReference type="RefSeq" id="XP_030759776.1"/>
    </source>
</evidence>
<dbReference type="AlphaFoldDB" id="A0A6J2Y967"/>
<evidence type="ECO:0000259" key="1">
    <source>
        <dbReference type="PROSITE" id="PS50234"/>
    </source>
</evidence>
<dbReference type="PROSITE" id="PS50234">
    <property type="entry name" value="VWFA"/>
    <property type="match status" value="1"/>
</dbReference>
<name>A0A6J2Y967_SITOR</name>
<feature type="domain" description="VWFA" evidence="1">
    <location>
        <begin position="346"/>
        <end position="555"/>
    </location>
</feature>
<dbReference type="InterPro" id="IPR013694">
    <property type="entry name" value="VIT"/>
</dbReference>
<dbReference type="RefSeq" id="XP_030759776.1">
    <property type="nucleotide sequence ID" value="XM_030903916.1"/>
</dbReference>
<reference evidence="4" key="1">
    <citation type="submission" date="2025-08" db="UniProtKB">
        <authorList>
            <consortium name="RefSeq"/>
        </authorList>
    </citation>
    <scope>IDENTIFICATION</scope>
    <source>
        <tissue evidence="4">Gonads</tissue>
    </source>
</reference>
<dbReference type="PANTHER" id="PTHR10338:SF108">
    <property type="entry name" value="INTER-ALPHA-TRYPSIN INHIBITOR HEAVY CHAIN H4-LIKE PROTEIN"/>
    <property type="match status" value="1"/>
</dbReference>
<evidence type="ECO:0000313" key="3">
    <source>
        <dbReference type="Proteomes" id="UP000504635"/>
    </source>
</evidence>
<evidence type="ECO:0000259" key="2">
    <source>
        <dbReference type="PROSITE" id="PS51468"/>
    </source>
</evidence>
<dbReference type="PANTHER" id="PTHR10338">
    <property type="entry name" value="INTER-ALPHA-TRYPSIN INHIBITOR HEAVY CHAIN FAMILY MEMBER"/>
    <property type="match status" value="1"/>
</dbReference>
<feature type="domain" description="VIT" evidence="2">
    <location>
        <begin position="79"/>
        <end position="208"/>
    </location>
</feature>
<dbReference type="SUPFAM" id="SSF53300">
    <property type="entry name" value="vWA-like"/>
    <property type="match status" value="1"/>
</dbReference>
<dbReference type="InterPro" id="IPR050934">
    <property type="entry name" value="ITIH"/>
</dbReference>
<sequence>MLHYFKITLVEHKCYKVYIRNNLTGRSNIFRNMKKKYALLGLILFLTVQSSVSARSTTTEEPASLVISTQESAVSAQNEVGGENEKDEGPVLPKIYQMRVDTNISNRYAKTLITSKVKNLSPKSQEATFSIVTPDKAFISGFVMEIDGKKYEAYVKEKEEAKKTYDEAVSSGFGAAHVAVSARDSNRFTVSVNVEPQSKATFYLTYEELLLRTSNKYELVLNIQPGQPVKDLDVVVNIAESRPLKFVKVPSLRSGNEISKNDSKIDPEADIKTVNETAAVVTFKPDIAKQKLLASGLGGEEKNGLSGQFVVEYDVVRDPQGGEVLVDGGYFVHFFAPEELTPIKKQIIFVLDTSGSMSGTRISQLKDAMKSILGELHPEDTLSIVEFSSEIKVWNIETERVTYKEGESPFWGGYNKPPVEKLDILPESVVASPENIKKATEVVNKLDAFGGTDILTALKVGLKVVGTNKNPQQNHPIIVFLTDGEPTVGEVSTEKIISTITELNSGQVPIFSLSFGDGADRAFLQKLSLKNEGFARHIYEAADANLQLENFYKQISSPLLTNVTFKYVDNNNVYNISKQKFPIFFAGSELYTTGIYDGSDFLPPGVEAWGINGPIILKPKVYQATGNLERLWAYMTVRQLLQQREVDKDKEPATQAVLKLALKYSFVTDVTSLVVVKPNETSAVNTEDAAKDTSRYPYSMNLPKSGVALKAGSPNSYPVSSLYSARSGITGRFAALGPSGFSGMPMYQFAAPQSIHASGFGGTSSAGLPGLAGYRTTPLYPRAPPQYASTPSPTLQIDSGVGIRTEEENFDITDISPTTTLAESSSLPWLKDVLNENGTITINEATYPLGQNETLGLGDTCTNSVNTTNGQCTLLHECKVIQSYLTDFATYKQHFCEIKGFAGVCCPLPQP</sequence>
<dbReference type="Proteomes" id="UP000504635">
    <property type="component" value="Unplaced"/>
</dbReference>
<gene>
    <name evidence="4" type="primary">LOC115885126</name>
</gene>
<keyword evidence="3" id="KW-1185">Reference proteome</keyword>
<protein>
    <submittedName>
        <fullName evidence="4">Inter-alpha-trypsin inhibitor heavy chain H4-like isoform X1</fullName>
    </submittedName>
</protein>
<dbReference type="InParanoid" id="A0A6J2Y967"/>
<organism evidence="3 4">
    <name type="scientific">Sitophilus oryzae</name>
    <name type="common">Rice weevil</name>
    <name type="synonym">Curculio oryzae</name>
    <dbReference type="NCBI Taxonomy" id="7048"/>
    <lineage>
        <taxon>Eukaryota</taxon>
        <taxon>Metazoa</taxon>
        <taxon>Ecdysozoa</taxon>
        <taxon>Arthropoda</taxon>
        <taxon>Hexapoda</taxon>
        <taxon>Insecta</taxon>
        <taxon>Pterygota</taxon>
        <taxon>Neoptera</taxon>
        <taxon>Endopterygota</taxon>
        <taxon>Coleoptera</taxon>
        <taxon>Polyphaga</taxon>
        <taxon>Cucujiformia</taxon>
        <taxon>Curculionidae</taxon>
        <taxon>Dryophthorinae</taxon>
        <taxon>Sitophilus</taxon>
    </lineage>
</organism>
<accession>A0A6J2Y967</accession>
<dbReference type="PROSITE" id="PS51468">
    <property type="entry name" value="VIT"/>
    <property type="match status" value="1"/>
</dbReference>
<dbReference type="Pfam" id="PF08487">
    <property type="entry name" value="VIT"/>
    <property type="match status" value="1"/>
</dbReference>
<dbReference type="SMART" id="SM00327">
    <property type="entry name" value="VWA"/>
    <property type="match status" value="1"/>
</dbReference>
<dbReference type="InterPro" id="IPR002035">
    <property type="entry name" value="VWF_A"/>
</dbReference>
<dbReference type="GeneID" id="115885126"/>
<dbReference type="Pfam" id="PF00092">
    <property type="entry name" value="VWA"/>
    <property type="match status" value="1"/>
</dbReference>
<dbReference type="Gene3D" id="3.40.50.410">
    <property type="entry name" value="von Willebrand factor, type A domain"/>
    <property type="match status" value="1"/>
</dbReference>
<proteinExistence type="predicted"/>
<dbReference type="InterPro" id="IPR036465">
    <property type="entry name" value="vWFA_dom_sf"/>
</dbReference>
<dbReference type="KEGG" id="soy:115885126"/>
<dbReference type="Pfam" id="PF13519">
    <property type="entry name" value="VWA_2"/>
    <property type="match status" value="1"/>
</dbReference>
<dbReference type="SMART" id="SM00609">
    <property type="entry name" value="VIT"/>
    <property type="match status" value="1"/>
</dbReference>